<evidence type="ECO:0000313" key="1">
    <source>
        <dbReference type="EMBL" id="GEO04194.1"/>
    </source>
</evidence>
<dbReference type="EMBL" id="BJYS01000012">
    <property type="protein sequence ID" value="GEO04194.1"/>
    <property type="molecule type" value="Genomic_DNA"/>
</dbReference>
<name>A0A512AWX2_9BACT</name>
<keyword evidence="2" id="KW-1185">Reference proteome</keyword>
<proteinExistence type="predicted"/>
<dbReference type="Proteomes" id="UP000321532">
    <property type="component" value="Unassembled WGS sequence"/>
</dbReference>
<reference evidence="1 2" key="1">
    <citation type="submission" date="2019-07" db="EMBL/GenBank/DDBJ databases">
        <title>Whole genome shotgun sequence of Adhaeribacter aerolatus NBRC 106133.</title>
        <authorList>
            <person name="Hosoyama A."/>
            <person name="Uohara A."/>
            <person name="Ohji S."/>
            <person name="Ichikawa N."/>
        </authorList>
    </citation>
    <scope>NUCLEOTIDE SEQUENCE [LARGE SCALE GENOMIC DNA]</scope>
    <source>
        <strain evidence="1 2">NBRC 106133</strain>
    </source>
</reference>
<protein>
    <submittedName>
        <fullName evidence="1">Uncharacterized protein</fullName>
    </submittedName>
</protein>
<evidence type="ECO:0000313" key="2">
    <source>
        <dbReference type="Proteomes" id="UP000321532"/>
    </source>
</evidence>
<sequence>MFNLNQTKVMAKAIQVNLSEEQRKAVKEVKSKMGILPLGIREGEKYPAPEPWTKADIEKMSPKDLSSLAYAGSGIIYTQYKCTMDAIHPDARCVNYTKDGVPRSLKVPTWQGFGDMVQL</sequence>
<comment type="caution">
    <text evidence="1">The sequence shown here is derived from an EMBL/GenBank/DDBJ whole genome shotgun (WGS) entry which is preliminary data.</text>
</comment>
<accession>A0A512AWX2</accession>
<gene>
    <name evidence="1" type="ORF">AAE02nite_18580</name>
</gene>
<organism evidence="1 2">
    <name type="scientific">Adhaeribacter aerolatus</name>
    <dbReference type="NCBI Taxonomy" id="670289"/>
    <lineage>
        <taxon>Bacteria</taxon>
        <taxon>Pseudomonadati</taxon>
        <taxon>Bacteroidota</taxon>
        <taxon>Cytophagia</taxon>
        <taxon>Cytophagales</taxon>
        <taxon>Hymenobacteraceae</taxon>
        <taxon>Adhaeribacter</taxon>
    </lineage>
</organism>
<dbReference type="AlphaFoldDB" id="A0A512AWX2"/>